<comment type="catalytic activity">
    <reaction evidence="1">
        <text>Release of an N-terminal amino acid, Xaa-|-Yaa- from a peptide, amide or arylamide. Xaa is preferably Ala, but may be most amino acids including Pro (slow action). When a terminal hydrophobic residue is followed by a prolyl residue, the two may be released as an intact Xaa-Pro dipeptide.</text>
        <dbReference type="EC" id="3.4.11.2"/>
    </reaction>
</comment>
<dbReference type="GO" id="GO:0016285">
    <property type="term" value="F:alanyl aminopeptidase activity"/>
    <property type="evidence" value="ECO:0007669"/>
    <property type="project" value="UniProtKB-EC"/>
</dbReference>
<dbReference type="GO" id="GO:0070006">
    <property type="term" value="F:metalloaminopeptidase activity"/>
    <property type="evidence" value="ECO:0007669"/>
    <property type="project" value="TreeGrafter"/>
</dbReference>
<reference evidence="16 17" key="1">
    <citation type="submission" date="2016-11" db="EMBL/GenBank/DDBJ databases">
        <authorList>
            <person name="Jaros S."/>
            <person name="Januszkiewicz K."/>
            <person name="Wedrychowicz H."/>
        </authorList>
    </citation>
    <scope>NUCLEOTIDE SEQUENCE [LARGE SCALE GENOMIC DNA]</scope>
    <source>
        <strain evidence="16 17">DSM 25660</strain>
    </source>
</reference>
<dbReference type="PRINTS" id="PR00756">
    <property type="entry name" value="ALADIPTASE"/>
</dbReference>
<evidence type="ECO:0000256" key="4">
    <source>
        <dbReference type="ARBA" id="ARBA00012564"/>
    </source>
</evidence>
<evidence type="ECO:0000256" key="3">
    <source>
        <dbReference type="ARBA" id="ARBA00010136"/>
    </source>
</evidence>
<dbReference type="Gene3D" id="1.10.390.10">
    <property type="entry name" value="Neutral Protease Domain 2"/>
    <property type="match status" value="1"/>
</dbReference>
<keyword evidence="10" id="KW-0378">Hydrolase</keyword>
<dbReference type="InterPro" id="IPR001930">
    <property type="entry name" value="Peptidase_M1"/>
</dbReference>
<keyword evidence="12" id="KW-0482">Metalloprotease</keyword>
<dbReference type="Gene3D" id="2.60.40.1730">
    <property type="entry name" value="tricorn interacting facor f3 domain"/>
    <property type="match status" value="1"/>
</dbReference>
<dbReference type="InterPro" id="IPR027268">
    <property type="entry name" value="Peptidase_M4/M1_CTD_sf"/>
</dbReference>
<dbReference type="GO" id="GO:0008270">
    <property type="term" value="F:zinc ion binding"/>
    <property type="evidence" value="ECO:0007669"/>
    <property type="project" value="InterPro"/>
</dbReference>
<dbReference type="SUPFAM" id="SSF63737">
    <property type="entry name" value="Leukotriene A4 hydrolase N-terminal domain"/>
    <property type="match status" value="1"/>
</dbReference>
<dbReference type="GO" id="GO:0043171">
    <property type="term" value="P:peptide catabolic process"/>
    <property type="evidence" value="ECO:0007669"/>
    <property type="project" value="TreeGrafter"/>
</dbReference>
<dbReference type="PANTHER" id="PTHR11533">
    <property type="entry name" value="PROTEASE M1 ZINC METALLOPROTEASE"/>
    <property type="match status" value="1"/>
</dbReference>
<dbReference type="CDD" id="cd09603">
    <property type="entry name" value="M1_APN_like"/>
    <property type="match status" value="1"/>
</dbReference>
<dbReference type="AlphaFoldDB" id="A0A1M4WCF2"/>
<gene>
    <name evidence="16" type="ORF">SAMN05444377_101251</name>
</gene>
<organism evidence="16 17">
    <name type="scientific">Flavobacterium fontis</name>
    <dbReference type="NCBI Taxonomy" id="1124188"/>
    <lineage>
        <taxon>Bacteria</taxon>
        <taxon>Pseudomonadati</taxon>
        <taxon>Bacteroidota</taxon>
        <taxon>Flavobacteriia</taxon>
        <taxon>Flavobacteriales</taxon>
        <taxon>Flavobacteriaceae</taxon>
        <taxon>Flavobacterium</taxon>
    </lineage>
</organism>
<dbReference type="InterPro" id="IPR014782">
    <property type="entry name" value="Peptidase_M1_dom"/>
</dbReference>
<evidence type="ECO:0000256" key="1">
    <source>
        <dbReference type="ARBA" id="ARBA00000098"/>
    </source>
</evidence>
<evidence type="ECO:0000256" key="8">
    <source>
        <dbReference type="ARBA" id="ARBA00022723"/>
    </source>
</evidence>
<dbReference type="Pfam" id="PF18962">
    <property type="entry name" value="Por_Secre_tail"/>
    <property type="match status" value="1"/>
</dbReference>
<feature type="domain" description="Secretion system C-terminal sorting" evidence="15">
    <location>
        <begin position="608"/>
        <end position="674"/>
    </location>
</feature>
<keyword evidence="11" id="KW-0862">Zinc</keyword>
<evidence type="ECO:0000313" key="17">
    <source>
        <dbReference type="Proteomes" id="UP000184147"/>
    </source>
</evidence>
<dbReference type="PANTHER" id="PTHR11533:SF174">
    <property type="entry name" value="PUROMYCIN-SENSITIVE AMINOPEPTIDASE-RELATED"/>
    <property type="match status" value="1"/>
</dbReference>
<comment type="similarity">
    <text evidence="3">Belongs to the peptidase M1 family.</text>
</comment>
<dbReference type="Pfam" id="PF01433">
    <property type="entry name" value="Peptidase_M1"/>
    <property type="match status" value="1"/>
</dbReference>
<evidence type="ECO:0000256" key="6">
    <source>
        <dbReference type="ARBA" id="ARBA00022438"/>
    </source>
</evidence>
<evidence type="ECO:0000256" key="10">
    <source>
        <dbReference type="ARBA" id="ARBA00022801"/>
    </source>
</evidence>
<dbReference type="Pfam" id="PF17900">
    <property type="entry name" value="Peptidase_M1_N"/>
    <property type="match status" value="1"/>
</dbReference>
<evidence type="ECO:0000259" key="15">
    <source>
        <dbReference type="Pfam" id="PF18962"/>
    </source>
</evidence>
<dbReference type="InterPro" id="IPR042097">
    <property type="entry name" value="Aminopeptidase_N-like_N_sf"/>
</dbReference>
<dbReference type="InterPro" id="IPR050344">
    <property type="entry name" value="Peptidase_M1_aminopeptidases"/>
</dbReference>
<dbReference type="GO" id="GO:0005737">
    <property type="term" value="C:cytoplasm"/>
    <property type="evidence" value="ECO:0007669"/>
    <property type="project" value="TreeGrafter"/>
</dbReference>
<dbReference type="GO" id="GO:0042277">
    <property type="term" value="F:peptide binding"/>
    <property type="evidence" value="ECO:0007669"/>
    <property type="project" value="TreeGrafter"/>
</dbReference>
<accession>A0A1M4WCF2</accession>
<keyword evidence="7" id="KW-0645">Protease</keyword>
<evidence type="ECO:0000256" key="9">
    <source>
        <dbReference type="ARBA" id="ARBA00022729"/>
    </source>
</evidence>
<evidence type="ECO:0000259" key="13">
    <source>
        <dbReference type="Pfam" id="PF01433"/>
    </source>
</evidence>
<feature type="domain" description="Peptidase M1 membrane alanine aminopeptidase" evidence="13">
    <location>
        <begin position="354"/>
        <end position="501"/>
    </location>
</feature>
<evidence type="ECO:0000313" key="16">
    <source>
        <dbReference type="EMBL" id="SHE78914.1"/>
    </source>
</evidence>
<dbReference type="NCBIfam" id="TIGR04183">
    <property type="entry name" value="Por_Secre_tail"/>
    <property type="match status" value="1"/>
</dbReference>
<feature type="domain" description="Aminopeptidase N-like N-terminal" evidence="14">
    <location>
        <begin position="92"/>
        <end position="264"/>
    </location>
</feature>
<dbReference type="InterPro" id="IPR045357">
    <property type="entry name" value="Aminopeptidase_N-like_N"/>
</dbReference>
<dbReference type="GO" id="GO:0016020">
    <property type="term" value="C:membrane"/>
    <property type="evidence" value="ECO:0007669"/>
    <property type="project" value="TreeGrafter"/>
</dbReference>
<dbReference type="EMBL" id="FQVQ01000001">
    <property type="protein sequence ID" value="SHE78914.1"/>
    <property type="molecule type" value="Genomic_DNA"/>
</dbReference>
<keyword evidence="8" id="KW-0479">Metal-binding</keyword>
<evidence type="ECO:0000256" key="7">
    <source>
        <dbReference type="ARBA" id="ARBA00022670"/>
    </source>
</evidence>
<evidence type="ECO:0000259" key="14">
    <source>
        <dbReference type="Pfam" id="PF17900"/>
    </source>
</evidence>
<evidence type="ECO:0000256" key="5">
    <source>
        <dbReference type="ARBA" id="ARBA00015611"/>
    </source>
</evidence>
<dbReference type="InterPro" id="IPR026444">
    <property type="entry name" value="Secre_tail"/>
</dbReference>
<dbReference type="SUPFAM" id="SSF55486">
    <property type="entry name" value="Metalloproteases ('zincins'), catalytic domain"/>
    <property type="match status" value="1"/>
</dbReference>
<proteinExistence type="inferred from homology"/>
<evidence type="ECO:0000256" key="2">
    <source>
        <dbReference type="ARBA" id="ARBA00001947"/>
    </source>
</evidence>
<keyword evidence="9" id="KW-0732">Signal</keyword>
<comment type="cofactor">
    <cofactor evidence="2">
        <name>Zn(2+)</name>
        <dbReference type="ChEBI" id="CHEBI:29105"/>
    </cofactor>
</comment>
<dbReference type="EC" id="3.4.11.2" evidence="4"/>
<dbReference type="GO" id="GO:0006508">
    <property type="term" value="P:proteolysis"/>
    <property type="evidence" value="ECO:0007669"/>
    <property type="project" value="UniProtKB-KW"/>
</dbReference>
<dbReference type="STRING" id="1124188.SAMN05444377_101251"/>
<dbReference type="GO" id="GO:0005615">
    <property type="term" value="C:extracellular space"/>
    <property type="evidence" value="ECO:0007669"/>
    <property type="project" value="TreeGrafter"/>
</dbReference>
<evidence type="ECO:0000256" key="12">
    <source>
        <dbReference type="ARBA" id="ARBA00023049"/>
    </source>
</evidence>
<name>A0A1M4WCF2_9FLAO</name>
<sequence length="678" mass="75269">MPVYSLLEIFYLKHNLAIDYQQNAVIFFTFAKISTIPMNKIYLLSLLGMALLGHAQQNADELESISQAERKAAESTMTVTVNANTTNYDVTYHKIELTVNPAVANVNGKVTTTFTALQNMTTVTFDLMNELTVSSVKMNAQNLAFTQNANEELVITLPAQVIAGTSATVEITYAGTPPVSGFDSFEASTHAGVPVMWTLSQPFGARDWWPCKQDLNDKINSVDIFITAPSQYVSVANGVKQSETVNGSSKTTHFHHGYPIPAYLICFAVTNYTVYTQTAGTAPNTFPVINYVYPESFNATVQAQMEETLSIMDYFETLFEPYPYRNEQYGHAQFGWGGGMEHTTMSFMNNFSRGLIAHELAHQWFGNKVTCGSWKDIWLNEGFATYLSSLVIEQFDGETAFIANKTQLINNITSQTGGAVYLTDSEATNSSRIFSSRLSYNKAAMVLHMLRWRMGDTNYFQALRNYLADPALAFNYAVTAQFKSHLEAVHGSDLTEFFNDWVYNQGYPTYSVIAQNWGGGQAKITLNQSQSHSSVSFFEMPVMVRLTGAGGQTHDVVLEHTFDGEEFIVPVPFLVTGVQFDPKREIISRNNTAQLGNDSFTPDTVLALYPNPAKELVHLQMPNTQTLIAIDVYNPLGQKVATYASVDMNISGLATGSYTVRIRTSEGVFHKKMIKNGN</sequence>
<keyword evidence="17" id="KW-1185">Reference proteome</keyword>
<evidence type="ECO:0000256" key="11">
    <source>
        <dbReference type="ARBA" id="ARBA00022833"/>
    </source>
</evidence>
<protein>
    <recommendedName>
        <fullName evidence="5">Aminopeptidase N</fullName>
        <ecNumber evidence="4">3.4.11.2</ecNumber>
    </recommendedName>
</protein>
<dbReference type="Proteomes" id="UP000184147">
    <property type="component" value="Unassembled WGS sequence"/>
</dbReference>
<keyword evidence="6" id="KW-0031">Aminopeptidase</keyword>